<dbReference type="AlphaFoldDB" id="A0A929FCJ5"/>
<keyword evidence="2" id="KW-1185">Reference proteome</keyword>
<reference evidence="1" key="1">
    <citation type="submission" date="2020-10" db="EMBL/GenBank/DDBJ databases">
        <authorList>
            <person name="Castelo-Branco R."/>
            <person name="Eusebio N."/>
            <person name="Adriana R."/>
            <person name="Vieira A."/>
            <person name="Brugerolle De Fraissinette N."/>
            <person name="Rezende De Castro R."/>
            <person name="Schneider M.P."/>
            <person name="Vasconcelos V."/>
            <person name="Leao P.N."/>
        </authorList>
    </citation>
    <scope>NUCLEOTIDE SEQUENCE</scope>
    <source>
        <strain evidence="1">LEGE 11479</strain>
    </source>
</reference>
<evidence type="ECO:0000313" key="2">
    <source>
        <dbReference type="Proteomes" id="UP000615026"/>
    </source>
</evidence>
<comment type="caution">
    <text evidence="1">The sequence shown here is derived from an EMBL/GenBank/DDBJ whole genome shotgun (WGS) entry which is preliminary data.</text>
</comment>
<evidence type="ECO:0000313" key="1">
    <source>
        <dbReference type="EMBL" id="MBE9070132.1"/>
    </source>
</evidence>
<organism evidence="1 2">
    <name type="scientific">Leptolyngbya cf. ectocarpi LEGE 11479</name>
    <dbReference type="NCBI Taxonomy" id="1828722"/>
    <lineage>
        <taxon>Bacteria</taxon>
        <taxon>Bacillati</taxon>
        <taxon>Cyanobacteriota</taxon>
        <taxon>Cyanophyceae</taxon>
        <taxon>Leptolyngbyales</taxon>
        <taxon>Leptolyngbyaceae</taxon>
        <taxon>Leptolyngbya group</taxon>
        <taxon>Leptolyngbya</taxon>
    </lineage>
</organism>
<protein>
    <submittedName>
        <fullName evidence="1">Uncharacterized protein</fullName>
    </submittedName>
</protein>
<name>A0A929FCJ5_LEPEC</name>
<accession>A0A929FCJ5</accession>
<sequence>MAIESIRVFLYTQRVLNVVNQNRKPERLKKKPIRLTLSQQARDHIEKELLQDGSLASSISDLLEKIGLGEISVSRSAGDSQIALLRFPIYKRLVFLMQEPPAVIISTLAFVLRMSRQLGLDSSTEAILQVVRQGICVAFAAGYTFPDRFINNPSALLRWTTFYILSRKFLTSVNRKTDSEEIESRDKSSHRCLYKMNAAIKGIKSASRSHKLEAFKMKAIDGFTISQIIVLFQVQDKDFTEEQAYRRIKDGWEIFRQHWVKQEPDESSKLFEGRDVDEIKSYCELVQLDKLSDQKQLEEIENLLFRTGNDSFLDLLINEVDYNWYRSEPENLAILEQVREKIAKNLSSWLLDKKKEIDEKLIFCGNSEDLARMLEQIVKDEMDSQAVPVKALLSKNYQAFQQVNQEIEDIVKLENCSDMKRKLRGLSNDIEDYAKSHSWLFESKSKAR</sequence>
<dbReference type="EMBL" id="JADEXP010000378">
    <property type="protein sequence ID" value="MBE9070132.1"/>
    <property type="molecule type" value="Genomic_DNA"/>
</dbReference>
<dbReference type="RefSeq" id="WP_193996015.1">
    <property type="nucleotide sequence ID" value="NZ_JADEXP010000378.1"/>
</dbReference>
<gene>
    <name evidence="1" type="ORF">IQ260_26170</name>
</gene>
<proteinExistence type="predicted"/>
<dbReference type="Proteomes" id="UP000615026">
    <property type="component" value="Unassembled WGS sequence"/>
</dbReference>